<name>A0A4Q7NHH2_9ACTN</name>
<dbReference type="Proteomes" id="UP000293638">
    <property type="component" value="Unassembled WGS sequence"/>
</dbReference>
<evidence type="ECO:0000313" key="2">
    <source>
        <dbReference type="Proteomes" id="UP000293638"/>
    </source>
</evidence>
<accession>A0A4Q7NHH2</accession>
<comment type="caution">
    <text evidence="1">The sequence shown here is derived from an EMBL/GenBank/DDBJ whole genome shotgun (WGS) entry which is preliminary data.</text>
</comment>
<sequence length="49" mass="5497">MPAARSALSAFQVLRLLKRGRLGLPGLALMVAPVVWRKVQERRAAQTRR</sequence>
<reference evidence="1 2" key="1">
    <citation type="submission" date="2019-02" db="EMBL/GenBank/DDBJ databases">
        <title>Genomic Encyclopedia of Type Strains, Phase IV (KMG-IV): sequencing the most valuable type-strain genomes for metagenomic binning, comparative biology and taxonomic classification.</title>
        <authorList>
            <person name="Goeker M."/>
        </authorList>
    </citation>
    <scope>NUCLEOTIDE SEQUENCE [LARGE SCALE GENOMIC DNA]</scope>
    <source>
        <strain evidence="1 2">DSM 45622</strain>
    </source>
</reference>
<dbReference type="EMBL" id="SGXD01000004">
    <property type="protein sequence ID" value="RZS82896.1"/>
    <property type="molecule type" value="Genomic_DNA"/>
</dbReference>
<gene>
    <name evidence="1" type="ORF">EV189_3293</name>
</gene>
<keyword evidence="2" id="KW-1185">Reference proteome</keyword>
<dbReference type="RefSeq" id="WP_165400343.1">
    <property type="nucleotide sequence ID" value="NZ_SGXD01000004.1"/>
</dbReference>
<dbReference type="AlphaFoldDB" id="A0A4Q7NHH2"/>
<protein>
    <submittedName>
        <fullName evidence="1">Uncharacterized protein</fullName>
    </submittedName>
</protein>
<proteinExistence type="predicted"/>
<evidence type="ECO:0000313" key="1">
    <source>
        <dbReference type="EMBL" id="RZS82896.1"/>
    </source>
</evidence>
<organism evidence="1 2">
    <name type="scientific">Motilibacter rhizosphaerae</name>
    <dbReference type="NCBI Taxonomy" id="598652"/>
    <lineage>
        <taxon>Bacteria</taxon>
        <taxon>Bacillati</taxon>
        <taxon>Actinomycetota</taxon>
        <taxon>Actinomycetes</taxon>
        <taxon>Motilibacterales</taxon>
        <taxon>Motilibacteraceae</taxon>
        <taxon>Motilibacter</taxon>
    </lineage>
</organism>